<dbReference type="Pfam" id="PF03098">
    <property type="entry name" value="An_peroxidase"/>
    <property type="match status" value="1"/>
</dbReference>
<evidence type="ECO:0000313" key="9">
    <source>
        <dbReference type="RefSeq" id="XP_052132939.1"/>
    </source>
</evidence>
<dbReference type="AlphaFoldDB" id="A0A9C6XD19"/>
<keyword evidence="3" id="KW-0560">Oxidoreductase</keyword>
<dbReference type="Proteomes" id="UP000504606">
    <property type="component" value="Unplaced"/>
</dbReference>
<keyword evidence="6 7" id="KW-0408">Iron</keyword>
<keyword evidence="3" id="KW-0575">Peroxidase</keyword>
<dbReference type="InterPro" id="IPR010255">
    <property type="entry name" value="Haem_peroxidase_sf"/>
</dbReference>
<evidence type="ECO:0000256" key="6">
    <source>
        <dbReference type="ARBA" id="ARBA00023004"/>
    </source>
</evidence>
<evidence type="ECO:0000256" key="1">
    <source>
        <dbReference type="ARBA" id="ARBA00004613"/>
    </source>
</evidence>
<sequence>MGRCMELARSLAGLRADCSLGPRAQFNLVTAYIDAGTVYGSSYRATDALRQLRGGLLREQQLDHGGEDRDEDAAHRETAMPPKLEHPGDGCIADQQNPEPCFLAGDNRANEQLGLTALHVLLVREHNRLARGLAALNAHWDDERLFQEVRHILAAVTQHVSFNEFLPLLLGRRAVKRFGLALLDKGASEAYNGSLDASIPDAFATAAFRFGHSLLPGRLERRDAQHRLLGDMPLFAALQRPFPLRRHGWLDQLLLGMAGQAASPMDAEVTAQVRDHLFQPPARSFGKDLAAINLARAREHGVPSYNHYRQLCGLPPARTWPDLAVVVGNATAELLADLFEQPDDVDLWSAGIAERPGASSGGLVGPTFSCIIGRTFRHLRRGDRYWYEEAGQAGSFSAAQLAELRKATLARLVCDAAVGVRTIQARPMERRHAKR</sequence>
<dbReference type="GO" id="GO:0020037">
    <property type="term" value="F:heme binding"/>
    <property type="evidence" value="ECO:0007669"/>
    <property type="project" value="InterPro"/>
</dbReference>
<keyword evidence="2" id="KW-0964">Secreted</keyword>
<organism evidence="8 9">
    <name type="scientific">Frankliniella occidentalis</name>
    <name type="common">Western flower thrips</name>
    <name type="synonym">Euthrips occidentalis</name>
    <dbReference type="NCBI Taxonomy" id="133901"/>
    <lineage>
        <taxon>Eukaryota</taxon>
        <taxon>Metazoa</taxon>
        <taxon>Ecdysozoa</taxon>
        <taxon>Arthropoda</taxon>
        <taxon>Hexapoda</taxon>
        <taxon>Insecta</taxon>
        <taxon>Pterygota</taxon>
        <taxon>Neoptera</taxon>
        <taxon>Paraneoptera</taxon>
        <taxon>Thysanoptera</taxon>
        <taxon>Terebrantia</taxon>
        <taxon>Thripoidea</taxon>
        <taxon>Thripidae</taxon>
        <taxon>Frankliniella</taxon>
    </lineage>
</organism>
<reference evidence="9" key="1">
    <citation type="submission" date="2025-08" db="UniProtKB">
        <authorList>
            <consortium name="RefSeq"/>
        </authorList>
    </citation>
    <scope>IDENTIFICATION</scope>
    <source>
        <tissue evidence="9">Whole organism</tissue>
    </source>
</reference>
<dbReference type="OrthoDB" id="823504at2759"/>
<dbReference type="InterPro" id="IPR037120">
    <property type="entry name" value="Haem_peroxidase_sf_animal"/>
</dbReference>
<dbReference type="RefSeq" id="XP_052132939.1">
    <property type="nucleotide sequence ID" value="XM_052276979.1"/>
</dbReference>
<keyword evidence="5" id="KW-0732">Signal</keyword>
<dbReference type="Gene3D" id="1.10.640.10">
    <property type="entry name" value="Haem peroxidase domain superfamily, animal type"/>
    <property type="match status" value="1"/>
</dbReference>
<dbReference type="FunFam" id="1.10.640.10:FF:000003">
    <property type="entry name" value="chorion peroxidase"/>
    <property type="match status" value="1"/>
</dbReference>
<protein>
    <submittedName>
        <fullName evidence="9">Thyroid peroxidase-like</fullName>
    </submittedName>
</protein>
<evidence type="ECO:0000256" key="7">
    <source>
        <dbReference type="PIRSR" id="PIRSR619791-2"/>
    </source>
</evidence>
<dbReference type="GO" id="GO:0005576">
    <property type="term" value="C:extracellular region"/>
    <property type="evidence" value="ECO:0007669"/>
    <property type="project" value="UniProtKB-SubCell"/>
</dbReference>
<evidence type="ECO:0000256" key="2">
    <source>
        <dbReference type="ARBA" id="ARBA00022525"/>
    </source>
</evidence>
<dbReference type="GO" id="GO:0006979">
    <property type="term" value="P:response to oxidative stress"/>
    <property type="evidence" value="ECO:0007669"/>
    <property type="project" value="InterPro"/>
</dbReference>
<dbReference type="SUPFAM" id="SSF48113">
    <property type="entry name" value="Heme-dependent peroxidases"/>
    <property type="match status" value="1"/>
</dbReference>
<dbReference type="KEGG" id="foc:113213601"/>
<dbReference type="InterPro" id="IPR019791">
    <property type="entry name" value="Haem_peroxidase_animal"/>
</dbReference>
<evidence type="ECO:0000313" key="8">
    <source>
        <dbReference type="Proteomes" id="UP000504606"/>
    </source>
</evidence>
<dbReference type="GeneID" id="113213601"/>
<dbReference type="PANTHER" id="PTHR11475:SF106">
    <property type="entry name" value="CURLY SU"/>
    <property type="match status" value="1"/>
</dbReference>
<dbReference type="PRINTS" id="PR00457">
    <property type="entry name" value="ANPEROXIDASE"/>
</dbReference>
<evidence type="ECO:0000256" key="5">
    <source>
        <dbReference type="ARBA" id="ARBA00022729"/>
    </source>
</evidence>
<dbReference type="PANTHER" id="PTHR11475">
    <property type="entry name" value="OXIDASE/PEROXIDASE"/>
    <property type="match status" value="1"/>
</dbReference>
<comment type="subcellular location">
    <subcellularLocation>
        <location evidence="1">Secreted</location>
    </subcellularLocation>
</comment>
<evidence type="ECO:0000256" key="4">
    <source>
        <dbReference type="ARBA" id="ARBA00022617"/>
    </source>
</evidence>
<keyword evidence="8" id="KW-1185">Reference proteome</keyword>
<keyword evidence="4 7" id="KW-0349">Heme</keyword>
<evidence type="ECO:0000256" key="3">
    <source>
        <dbReference type="ARBA" id="ARBA00022559"/>
    </source>
</evidence>
<proteinExistence type="predicted"/>
<feature type="binding site" description="axial binding residue" evidence="7">
    <location>
        <position position="212"/>
    </location>
    <ligand>
        <name>heme b</name>
        <dbReference type="ChEBI" id="CHEBI:60344"/>
    </ligand>
    <ligandPart>
        <name>Fe</name>
        <dbReference type="ChEBI" id="CHEBI:18248"/>
    </ligandPart>
</feature>
<dbReference type="GO" id="GO:0022412">
    <property type="term" value="P:cellular process involved in reproduction in multicellular organism"/>
    <property type="evidence" value="ECO:0007669"/>
    <property type="project" value="UniProtKB-ARBA"/>
</dbReference>
<dbReference type="GO" id="GO:0046872">
    <property type="term" value="F:metal ion binding"/>
    <property type="evidence" value="ECO:0007669"/>
    <property type="project" value="UniProtKB-KW"/>
</dbReference>
<keyword evidence="7" id="KW-0479">Metal-binding</keyword>
<name>A0A9C6XD19_FRAOC</name>
<accession>A0A9C6XD19</accession>
<gene>
    <name evidence="9" type="primary">LOC113213601</name>
</gene>
<dbReference type="CDD" id="cd09823">
    <property type="entry name" value="peroxinectin_like"/>
    <property type="match status" value="1"/>
</dbReference>
<dbReference type="GO" id="GO:0004601">
    <property type="term" value="F:peroxidase activity"/>
    <property type="evidence" value="ECO:0007669"/>
    <property type="project" value="UniProtKB-KW"/>
</dbReference>
<dbReference type="PROSITE" id="PS50292">
    <property type="entry name" value="PEROXIDASE_3"/>
    <property type="match status" value="1"/>
</dbReference>